<gene>
    <name evidence="1" type="ORF">K443DRAFT_37993</name>
</gene>
<reference evidence="1 2" key="1">
    <citation type="submission" date="2014-04" db="EMBL/GenBank/DDBJ databases">
        <authorList>
            <consortium name="DOE Joint Genome Institute"/>
            <person name="Kuo A."/>
            <person name="Kohler A."/>
            <person name="Nagy L.G."/>
            <person name="Floudas D."/>
            <person name="Copeland A."/>
            <person name="Barry K.W."/>
            <person name="Cichocki N."/>
            <person name="Veneault-Fourrey C."/>
            <person name="LaButti K."/>
            <person name="Lindquist E.A."/>
            <person name="Lipzen A."/>
            <person name="Lundell T."/>
            <person name="Morin E."/>
            <person name="Murat C."/>
            <person name="Sun H."/>
            <person name="Tunlid A."/>
            <person name="Henrissat B."/>
            <person name="Grigoriev I.V."/>
            <person name="Hibbett D.S."/>
            <person name="Martin F."/>
            <person name="Nordberg H.P."/>
            <person name="Cantor M.N."/>
            <person name="Hua S.X."/>
        </authorList>
    </citation>
    <scope>NUCLEOTIDE SEQUENCE [LARGE SCALE GENOMIC DNA]</scope>
    <source>
        <strain evidence="1 2">LaAM-08-1</strain>
    </source>
</reference>
<keyword evidence="2" id="KW-1185">Reference proteome</keyword>
<evidence type="ECO:0000313" key="2">
    <source>
        <dbReference type="Proteomes" id="UP000054477"/>
    </source>
</evidence>
<feature type="non-terminal residue" evidence="1">
    <location>
        <position position="1"/>
    </location>
</feature>
<proteinExistence type="predicted"/>
<reference evidence="2" key="2">
    <citation type="submission" date="2015-01" db="EMBL/GenBank/DDBJ databases">
        <title>Evolutionary Origins and Diversification of the Mycorrhizal Mutualists.</title>
        <authorList>
            <consortium name="DOE Joint Genome Institute"/>
            <consortium name="Mycorrhizal Genomics Consortium"/>
            <person name="Kohler A."/>
            <person name="Kuo A."/>
            <person name="Nagy L.G."/>
            <person name="Floudas D."/>
            <person name="Copeland A."/>
            <person name="Barry K.W."/>
            <person name="Cichocki N."/>
            <person name="Veneault-Fourrey C."/>
            <person name="LaButti K."/>
            <person name="Lindquist E.A."/>
            <person name="Lipzen A."/>
            <person name="Lundell T."/>
            <person name="Morin E."/>
            <person name="Murat C."/>
            <person name="Riley R."/>
            <person name="Ohm R."/>
            <person name="Sun H."/>
            <person name="Tunlid A."/>
            <person name="Henrissat B."/>
            <person name="Grigoriev I.V."/>
            <person name="Hibbett D.S."/>
            <person name="Martin F."/>
        </authorList>
    </citation>
    <scope>NUCLEOTIDE SEQUENCE [LARGE SCALE GENOMIC DNA]</scope>
    <source>
        <strain evidence="2">LaAM-08-1</strain>
    </source>
</reference>
<dbReference type="EMBL" id="KN838574">
    <property type="protein sequence ID" value="KIK03936.1"/>
    <property type="molecule type" value="Genomic_DNA"/>
</dbReference>
<dbReference type="HOGENOM" id="CLU_3002029_0_0_1"/>
<protein>
    <submittedName>
        <fullName evidence="1">Uncharacterized protein</fullName>
    </submittedName>
</protein>
<evidence type="ECO:0000313" key="1">
    <source>
        <dbReference type="EMBL" id="KIK03936.1"/>
    </source>
</evidence>
<feature type="non-terminal residue" evidence="1">
    <location>
        <position position="57"/>
    </location>
</feature>
<sequence>NGIQIPPEWFRESPGWNYNGMPGTESRRHMLTLDLGVINNNKPLLIFYHHRRPQHPP</sequence>
<name>A0A0C9XGA9_9AGAR</name>
<accession>A0A0C9XGA9</accession>
<organism evidence="1 2">
    <name type="scientific">Laccaria amethystina LaAM-08-1</name>
    <dbReference type="NCBI Taxonomy" id="1095629"/>
    <lineage>
        <taxon>Eukaryota</taxon>
        <taxon>Fungi</taxon>
        <taxon>Dikarya</taxon>
        <taxon>Basidiomycota</taxon>
        <taxon>Agaricomycotina</taxon>
        <taxon>Agaricomycetes</taxon>
        <taxon>Agaricomycetidae</taxon>
        <taxon>Agaricales</taxon>
        <taxon>Agaricineae</taxon>
        <taxon>Hydnangiaceae</taxon>
        <taxon>Laccaria</taxon>
    </lineage>
</organism>
<dbReference type="AlphaFoldDB" id="A0A0C9XGA9"/>
<dbReference type="Proteomes" id="UP000054477">
    <property type="component" value="Unassembled WGS sequence"/>
</dbReference>
<dbReference type="OrthoDB" id="10595931at2759"/>